<reference evidence="1 2" key="1">
    <citation type="submission" date="2019-05" db="EMBL/GenBank/DDBJ databases">
        <title>Another draft genome of Portunus trituberculatus and its Hox gene families provides insights of decapod evolution.</title>
        <authorList>
            <person name="Jeong J.-H."/>
            <person name="Song I."/>
            <person name="Kim S."/>
            <person name="Choi T."/>
            <person name="Kim D."/>
            <person name="Ryu S."/>
            <person name="Kim W."/>
        </authorList>
    </citation>
    <scope>NUCLEOTIDE SEQUENCE [LARGE SCALE GENOMIC DNA]</scope>
    <source>
        <tissue evidence="1">Muscle</tissue>
    </source>
</reference>
<dbReference type="AlphaFoldDB" id="A0A5B7D8W6"/>
<dbReference type="EMBL" id="VSRR010000610">
    <property type="protein sequence ID" value="MPC17663.1"/>
    <property type="molecule type" value="Genomic_DNA"/>
</dbReference>
<evidence type="ECO:0000313" key="1">
    <source>
        <dbReference type="EMBL" id="MPC17663.1"/>
    </source>
</evidence>
<organism evidence="1 2">
    <name type="scientific">Portunus trituberculatus</name>
    <name type="common">Swimming crab</name>
    <name type="synonym">Neptunus trituberculatus</name>
    <dbReference type="NCBI Taxonomy" id="210409"/>
    <lineage>
        <taxon>Eukaryota</taxon>
        <taxon>Metazoa</taxon>
        <taxon>Ecdysozoa</taxon>
        <taxon>Arthropoda</taxon>
        <taxon>Crustacea</taxon>
        <taxon>Multicrustacea</taxon>
        <taxon>Malacostraca</taxon>
        <taxon>Eumalacostraca</taxon>
        <taxon>Eucarida</taxon>
        <taxon>Decapoda</taxon>
        <taxon>Pleocyemata</taxon>
        <taxon>Brachyura</taxon>
        <taxon>Eubrachyura</taxon>
        <taxon>Portunoidea</taxon>
        <taxon>Portunidae</taxon>
        <taxon>Portuninae</taxon>
        <taxon>Portunus</taxon>
    </lineage>
</organism>
<accession>A0A5B7D8W6</accession>
<dbReference type="Proteomes" id="UP000324222">
    <property type="component" value="Unassembled WGS sequence"/>
</dbReference>
<evidence type="ECO:0000313" key="2">
    <source>
        <dbReference type="Proteomes" id="UP000324222"/>
    </source>
</evidence>
<proteinExistence type="predicted"/>
<protein>
    <submittedName>
        <fullName evidence="1">Uncharacterized protein</fullName>
    </submittedName>
</protein>
<name>A0A5B7D8W6_PORTR</name>
<keyword evidence="2" id="KW-1185">Reference proteome</keyword>
<comment type="caution">
    <text evidence="1">The sequence shown here is derived from an EMBL/GenBank/DDBJ whole genome shotgun (WGS) entry which is preliminary data.</text>
</comment>
<gene>
    <name evidence="1" type="ORF">E2C01_010527</name>
</gene>
<sequence length="94" mass="10507">MECNIVNYSGVHNKQPITSKVDGAGAKPATWPVPQTLQFLTCMPQAPLFCLQTHSLNIRTATFLAMSNIKEHPAYLHVKIGDQVMAAVVVDWWW</sequence>